<organism evidence="1">
    <name type="scientific">Vibrio splendidus</name>
    <dbReference type="NCBI Taxonomy" id="29497"/>
    <lineage>
        <taxon>Bacteria</taxon>
        <taxon>Pseudomonadati</taxon>
        <taxon>Pseudomonadota</taxon>
        <taxon>Gammaproteobacteria</taxon>
        <taxon>Vibrionales</taxon>
        <taxon>Vibrionaceae</taxon>
        <taxon>Vibrio</taxon>
    </lineage>
</organism>
<evidence type="ECO:0000313" key="1">
    <source>
        <dbReference type="EMBL" id="AKN36079.1"/>
    </source>
</evidence>
<sequence length="37" mass="4294">MLSFYMTKRCIYNACRSVCQNSFESSDALLTWSHTKA</sequence>
<reference evidence="1" key="1">
    <citation type="journal article" date="2015" name="MBio">
        <title>Eco-Evolutionary Dynamics of Episomes among Ecologically Cohesive Bacterial Populations.</title>
        <authorList>
            <person name="Xue H."/>
            <person name="Cordero O.X."/>
            <person name="Camas F.M."/>
            <person name="Trimble W."/>
            <person name="Meyer F."/>
            <person name="Guglielmini J."/>
            <person name="Rocha E.P."/>
            <person name="Polz M.F."/>
        </authorList>
    </citation>
    <scope>NUCLEOTIDE SEQUENCE</scope>
    <source>
        <strain evidence="1">5S_235</strain>
    </source>
</reference>
<dbReference type="EMBL" id="KP795467">
    <property type="protein sequence ID" value="AKN36079.1"/>
    <property type="molecule type" value="Genomic_DNA"/>
</dbReference>
<name>A0A0H3ZQA2_VIBSP</name>
<accession>A0A0H3ZQA2</accession>
<dbReference type="AlphaFoldDB" id="A0A0H3ZQA2"/>
<protein>
    <submittedName>
        <fullName evidence="1">Uncharacterized protein</fullName>
    </submittedName>
</protein>
<proteinExistence type="predicted"/>